<dbReference type="PANTHER" id="PTHR35526:SF3">
    <property type="entry name" value="ANTI-SIGMA-F FACTOR RSBW"/>
    <property type="match status" value="1"/>
</dbReference>
<gene>
    <name evidence="2" type="ORF">NCTC7807_05445</name>
</gene>
<dbReference type="CDD" id="cd16936">
    <property type="entry name" value="HATPase_RsbW-like"/>
    <property type="match status" value="1"/>
</dbReference>
<accession>A0A380PAR6</accession>
<evidence type="ECO:0000313" key="3">
    <source>
        <dbReference type="Proteomes" id="UP000254150"/>
    </source>
</evidence>
<dbReference type="PANTHER" id="PTHR35526">
    <property type="entry name" value="ANTI-SIGMA-F FACTOR RSBW-RELATED"/>
    <property type="match status" value="1"/>
</dbReference>
<dbReference type="AlphaFoldDB" id="A0A380PAR6"/>
<dbReference type="InterPro" id="IPR036890">
    <property type="entry name" value="HATPase_C_sf"/>
</dbReference>
<protein>
    <submittedName>
        <fullName evidence="2">Regulatory protein</fullName>
    </submittedName>
</protein>
<reference evidence="2 3" key="1">
    <citation type="submission" date="2018-06" db="EMBL/GenBank/DDBJ databases">
        <authorList>
            <consortium name="Pathogen Informatics"/>
            <person name="Doyle S."/>
        </authorList>
    </citation>
    <scope>NUCLEOTIDE SEQUENCE [LARGE SCALE GENOMIC DNA]</scope>
    <source>
        <strain evidence="2 3">NCTC7807</strain>
    </source>
</reference>
<sequence>MCTVGMTESVVLRRKAFRLPRHPASVGEARQRTGEHLGRWGHPAGSAVREEAVLLVSELAADTVLHGPRDEPDFEVAVTVLAHGSCLVEVSDGLPDEAVLPAPEPDAAGRLPAPAPPPGELLPGHARSLVAALSEAWGVRDRGRYGKTVWALATVGR</sequence>
<feature type="region of interest" description="Disordered" evidence="1">
    <location>
        <begin position="101"/>
        <end position="120"/>
    </location>
</feature>
<dbReference type="Gene3D" id="3.30.565.10">
    <property type="entry name" value="Histidine kinase-like ATPase, C-terminal domain"/>
    <property type="match status" value="1"/>
</dbReference>
<dbReference type="EMBL" id="UHID01000009">
    <property type="protein sequence ID" value="SUP62280.1"/>
    <property type="molecule type" value="Genomic_DNA"/>
</dbReference>
<organism evidence="2 3">
    <name type="scientific">Streptomyces griseus</name>
    <dbReference type="NCBI Taxonomy" id="1911"/>
    <lineage>
        <taxon>Bacteria</taxon>
        <taxon>Bacillati</taxon>
        <taxon>Actinomycetota</taxon>
        <taxon>Actinomycetes</taxon>
        <taxon>Kitasatosporales</taxon>
        <taxon>Streptomycetaceae</taxon>
        <taxon>Streptomyces</taxon>
    </lineage>
</organism>
<dbReference type="Proteomes" id="UP000254150">
    <property type="component" value="Unassembled WGS sequence"/>
</dbReference>
<name>A0A380PAR6_STRGR</name>
<evidence type="ECO:0000313" key="2">
    <source>
        <dbReference type="EMBL" id="SUP62280.1"/>
    </source>
</evidence>
<dbReference type="InterPro" id="IPR050267">
    <property type="entry name" value="Anti-sigma-factor_SerPK"/>
</dbReference>
<proteinExistence type="predicted"/>
<evidence type="ECO:0000256" key="1">
    <source>
        <dbReference type="SAM" id="MobiDB-lite"/>
    </source>
</evidence>